<accession>A0AA90TYN4</accession>
<reference evidence="1 2" key="1">
    <citation type="submission" date="2023-07" db="EMBL/GenBank/DDBJ databases">
        <title>Genomic Encyclopedia of Type Strains, Phase IV (KMG-IV): sequencing the most valuable type-strain genomes for metagenomic binning, comparative biology and taxonomic classification.</title>
        <authorList>
            <person name="Goeker M."/>
        </authorList>
    </citation>
    <scope>NUCLEOTIDE SEQUENCE [LARGE SCALE GENOMIC DNA]</scope>
    <source>
        <strain evidence="1 2">DSM 17273</strain>
    </source>
</reference>
<proteinExistence type="predicted"/>
<dbReference type="RefSeq" id="WP_270095258.1">
    <property type="nucleotide sequence ID" value="NZ_JAQFFK010000001.1"/>
</dbReference>
<protein>
    <submittedName>
        <fullName evidence="1">Uncharacterized protein</fullName>
    </submittedName>
</protein>
<gene>
    <name evidence="1" type="ORF">J2750_001000</name>
</gene>
<evidence type="ECO:0000313" key="2">
    <source>
        <dbReference type="Proteomes" id="UP001185015"/>
    </source>
</evidence>
<comment type="caution">
    <text evidence="1">The sequence shown here is derived from an EMBL/GenBank/DDBJ whole genome shotgun (WGS) entry which is preliminary data.</text>
</comment>
<dbReference type="AlphaFoldDB" id="A0AA90TYN4"/>
<dbReference type="EMBL" id="JAVDQI010000002">
    <property type="protein sequence ID" value="MDR6222555.1"/>
    <property type="molecule type" value="Genomic_DNA"/>
</dbReference>
<evidence type="ECO:0000313" key="1">
    <source>
        <dbReference type="EMBL" id="MDR6222555.1"/>
    </source>
</evidence>
<dbReference type="Proteomes" id="UP001185015">
    <property type="component" value="Unassembled WGS sequence"/>
</dbReference>
<name>A0AA90TYN4_9EURY</name>
<keyword evidence="2" id="KW-1185">Reference proteome</keyword>
<organism evidence="1 2">
    <name type="scientific">Methanococcoides alaskense</name>
    <dbReference type="NCBI Taxonomy" id="325778"/>
    <lineage>
        <taxon>Archaea</taxon>
        <taxon>Methanobacteriati</taxon>
        <taxon>Methanobacteriota</taxon>
        <taxon>Stenosarchaea group</taxon>
        <taxon>Methanomicrobia</taxon>
        <taxon>Methanosarcinales</taxon>
        <taxon>Methanosarcinaceae</taxon>
        <taxon>Methanococcoides</taxon>
    </lineage>
</organism>
<sequence>MERKHVQADSVIYIGKEANNIEMQELESNTVETYHDIEKLREFVLNLTPVEAREIGIKYRSTLKKLQDRVREGDFNRNTKEIRKIINNII</sequence>